<reference evidence="2 3" key="1">
    <citation type="submission" date="2021-02" db="EMBL/GenBank/DDBJ databases">
        <title>Porcisia hertigi Genome sequencing and assembly.</title>
        <authorList>
            <person name="Almutairi H."/>
            <person name="Gatherer D."/>
        </authorList>
    </citation>
    <scope>NUCLEOTIDE SEQUENCE [LARGE SCALE GENOMIC DNA]</scope>
    <source>
        <strain evidence="2 3">C119</strain>
    </source>
</reference>
<dbReference type="KEGG" id="phet:94293974"/>
<protein>
    <submittedName>
        <fullName evidence="2">Uncharacterized protein</fullName>
    </submittedName>
</protein>
<dbReference type="OrthoDB" id="263705at2759"/>
<gene>
    <name evidence="2" type="ORF">JKF63_07969</name>
</gene>
<dbReference type="AlphaFoldDB" id="A0A836KV77"/>
<feature type="region of interest" description="Disordered" evidence="1">
    <location>
        <begin position="433"/>
        <end position="464"/>
    </location>
</feature>
<dbReference type="Proteomes" id="UP000674318">
    <property type="component" value="Unassembled WGS sequence"/>
</dbReference>
<sequence length="464" mass="49024">MPPAIAVHPSVLLSIVDHVTRVGLQHQKQGSAPGAPAVSAPTPAFLPIAGLLMGETKSSCSVDGSIWNSECRIQGTTTTLSASFELPVRLLPMDEVVADVALSGDVGFLQHLLDERTDWQAAQQHREQLSAVMPEMGVVGCYVVCVGSRQTSTQDQNGDGGADAALLGAGSAVKRARGEAMLSSDGMAVIANCVRQQLCRSALVPLTAPGFVLMVVYDGEVTSVACGTDTTAADSQQSPTAARLPFECLYVPVTTPGDVLPMEGVTVCPADMEWIALVNETVTPSYGKVTPAAISAVVKPNLLQRLCSAAQLTFPAPSRAPRELETTRNTSVTLSQNCRAAQELVGSLRLIMRLFADTTALKQSATAAAPNDVELLRTVATCLRNVPDRSPPQPHDDRTPSSEPPTEEVLIAVLALELQCALHLRSLRKAQQRLRSSHQTAMTALHSKAPPSKATKLLPSTEGH</sequence>
<dbReference type="GeneID" id="94293974"/>
<feature type="region of interest" description="Disordered" evidence="1">
    <location>
        <begin position="384"/>
        <end position="405"/>
    </location>
</feature>
<evidence type="ECO:0000313" key="2">
    <source>
        <dbReference type="EMBL" id="KAG5488374.1"/>
    </source>
</evidence>
<name>A0A836KV77_9TRYP</name>
<keyword evidence="3" id="KW-1185">Reference proteome</keyword>
<comment type="caution">
    <text evidence="2">The sequence shown here is derived from an EMBL/GenBank/DDBJ whole genome shotgun (WGS) entry which is preliminary data.</text>
</comment>
<proteinExistence type="predicted"/>
<dbReference type="RefSeq" id="XP_067752197.1">
    <property type="nucleotide sequence ID" value="XM_067903897.1"/>
</dbReference>
<evidence type="ECO:0000313" key="3">
    <source>
        <dbReference type="Proteomes" id="UP000674318"/>
    </source>
</evidence>
<organism evidence="2 3">
    <name type="scientific">Porcisia hertigi</name>
    <dbReference type="NCBI Taxonomy" id="2761500"/>
    <lineage>
        <taxon>Eukaryota</taxon>
        <taxon>Discoba</taxon>
        <taxon>Euglenozoa</taxon>
        <taxon>Kinetoplastea</taxon>
        <taxon>Metakinetoplastina</taxon>
        <taxon>Trypanosomatida</taxon>
        <taxon>Trypanosomatidae</taxon>
        <taxon>Leishmaniinae</taxon>
        <taxon>Porcisia</taxon>
    </lineage>
</organism>
<dbReference type="Gene3D" id="3.40.140.10">
    <property type="entry name" value="Cytidine Deaminase, domain 2"/>
    <property type="match status" value="1"/>
</dbReference>
<dbReference type="EMBL" id="JAFJZO010000041">
    <property type="protein sequence ID" value="KAG5488374.1"/>
    <property type="molecule type" value="Genomic_DNA"/>
</dbReference>
<accession>A0A836KV77</accession>
<evidence type="ECO:0000256" key="1">
    <source>
        <dbReference type="SAM" id="MobiDB-lite"/>
    </source>
</evidence>